<dbReference type="CDD" id="cd07035">
    <property type="entry name" value="TPP_PYR_POX_like"/>
    <property type="match status" value="1"/>
</dbReference>
<dbReference type="InterPro" id="IPR029061">
    <property type="entry name" value="THDP-binding"/>
</dbReference>
<comment type="caution">
    <text evidence="7">The sequence shown here is derived from an EMBL/GenBank/DDBJ whole genome shotgun (WGS) entry which is preliminary data.</text>
</comment>
<accession>A0A2V3UDU6</accession>
<dbReference type="PANTHER" id="PTHR18968">
    <property type="entry name" value="THIAMINE PYROPHOSPHATE ENZYMES"/>
    <property type="match status" value="1"/>
</dbReference>
<dbReference type="SUPFAM" id="SSF52467">
    <property type="entry name" value="DHS-like NAD/FAD-binding domain"/>
    <property type="match status" value="1"/>
</dbReference>
<evidence type="ECO:0000313" key="8">
    <source>
        <dbReference type="Proteomes" id="UP000248021"/>
    </source>
</evidence>
<dbReference type="InterPro" id="IPR000399">
    <property type="entry name" value="TPP-bd_CS"/>
</dbReference>
<evidence type="ECO:0000259" key="5">
    <source>
        <dbReference type="Pfam" id="PF02775"/>
    </source>
</evidence>
<dbReference type="GO" id="GO:0003984">
    <property type="term" value="F:acetolactate synthase activity"/>
    <property type="evidence" value="ECO:0007669"/>
    <property type="project" value="TreeGrafter"/>
</dbReference>
<dbReference type="Pfam" id="PF02775">
    <property type="entry name" value="TPP_enzyme_C"/>
    <property type="match status" value="1"/>
</dbReference>
<dbReference type="GO" id="GO:0000287">
    <property type="term" value="F:magnesium ion binding"/>
    <property type="evidence" value="ECO:0007669"/>
    <property type="project" value="InterPro"/>
</dbReference>
<reference evidence="7 8" key="1">
    <citation type="submission" date="2018-05" db="EMBL/GenBank/DDBJ databases">
        <title>Genomic Encyclopedia of Type Strains, Phase IV (KMG-IV): sequencing the most valuable type-strain genomes for metagenomic binning, comparative biology and taxonomic classification.</title>
        <authorList>
            <person name="Goeker M."/>
        </authorList>
    </citation>
    <scope>NUCLEOTIDE SEQUENCE [LARGE SCALE GENOMIC DNA]</scope>
    <source>
        <strain evidence="7 8">DSM 6462</strain>
    </source>
</reference>
<dbReference type="GO" id="GO:0030976">
    <property type="term" value="F:thiamine pyrophosphate binding"/>
    <property type="evidence" value="ECO:0007669"/>
    <property type="project" value="InterPro"/>
</dbReference>
<dbReference type="FunFam" id="3.40.50.970:FF:000007">
    <property type="entry name" value="Acetolactate synthase"/>
    <property type="match status" value="1"/>
</dbReference>
<dbReference type="GO" id="GO:0009097">
    <property type="term" value="P:isoleucine biosynthetic process"/>
    <property type="evidence" value="ECO:0007669"/>
    <property type="project" value="TreeGrafter"/>
</dbReference>
<organism evidence="7 8">
    <name type="scientific">Chelatococcus asaccharovorans</name>
    <dbReference type="NCBI Taxonomy" id="28210"/>
    <lineage>
        <taxon>Bacteria</taxon>
        <taxon>Pseudomonadati</taxon>
        <taxon>Pseudomonadota</taxon>
        <taxon>Alphaproteobacteria</taxon>
        <taxon>Hyphomicrobiales</taxon>
        <taxon>Chelatococcaceae</taxon>
        <taxon>Chelatococcus</taxon>
    </lineage>
</organism>
<dbReference type="InterPro" id="IPR045229">
    <property type="entry name" value="TPP_enz"/>
</dbReference>
<dbReference type="Pfam" id="PF02776">
    <property type="entry name" value="TPP_enzyme_N"/>
    <property type="match status" value="1"/>
</dbReference>
<comment type="similarity">
    <text evidence="1 3">Belongs to the TPP enzyme family.</text>
</comment>
<evidence type="ECO:0000256" key="2">
    <source>
        <dbReference type="ARBA" id="ARBA00023052"/>
    </source>
</evidence>
<dbReference type="GO" id="GO:0050660">
    <property type="term" value="F:flavin adenine dinucleotide binding"/>
    <property type="evidence" value="ECO:0007669"/>
    <property type="project" value="TreeGrafter"/>
</dbReference>
<dbReference type="GO" id="GO:0005948">
    <property type="term" value="C:acetolactate synthase complex"/>
    <property type="evidence" value="ECO:0007669"/>
    <property type="project" value="TreeGrafter"/>
</dbReference>
<dbReference type="Pfam" id="PF00205">
    <property type="entry name" value="TPP_enzyme_M"/>
    <property type="match status" value="1"/>
</dbReference>
<dbReference type="EMBL" id="QJJK01000002">
    <property type="protein sequence ID" value="PXW63107.1"/>
    <property type="molecule type" value="Genomic_DNA"/>
</dbReference>
<keyword evidence="2 3" id="KW-0786">Thiamine pyrophosphate</keyword>
<dbReference type="SUPFAM" id="SSF52518">
    <property type="entry name" value="Thiamin diphosphate-binding fold (THDP-binding)"/>
    <property type="match status" value="2"/>
</dbReference>
<gene>
    <name evidence="7" type="ORF">C7450_10222</name>
</gene>
<dbReference type="Proteomes" id="UP000248021">
    <property type="component" value="Unassembled WGS sequence"/>
</dbReference>
<evidence type="ECO:0000259" key="6">
    <source>
        <dbReference type="Pfam" id="PF02776"/>
    </source>
</evidence>
<proteinExistence type="inferred from homology"/>
<protein>
    <submittedName>
        <fullName evidence="7">Acetolactate synthase large subunit</fullName>
    </submittedName>
</protein>
<dbReference type="AlphaFoldDB" id="A0A2V3UDU6"/>
<sequence length="588" mass="63173">MTAEVAATDGAATRRSGAEILVDCLRRQDVDQVFCVPGESYLAVLDALHDVADDVRLVVCRQEGGAANMADAYGKLTGRPGVCFVTRGPGATNASIGVHTAFQDSTPMVLFIGQVARGFKDREGFQEVDLVAMFRPLAKWAAEIDDPRRLPEYVHRAFQTAMAGRPGPVVLVLPEDMLSERVAVPVDAGRRADPVPAAPRPDQMEAFAALVAEAKRPLMILGGGGWTAKARDDLLAFADRAQVPIAASLRCQDYVPNTHPLYVGHFTIGAEPQLVKRLAEADLVVAFGTRLGEMTTAGYRLLTAPRTRQTLVHIHADPEELGRVYQADLPINAGLAPFAAALAALDAGAGAPMRQDWVQSLKAEHDASYVPLPNAGAVDLPAVFQHLQKVLPDDTIVTNGAGNYTGWVHKYWRFSAFRSQLAPTSGAMGYGVPAAVAAKLTCPDRTVLSVNGDGCFLMNGQEMATAVQYGAPIIYLVINNGMYGTIRMHQEREYPARVFGTDLHNPDFAMLARSYGLAGLRVERTEDFAQALDTILQSPTGGLIELIVPQEALSIRSSLSALRAAALDRQAAQHNAITHPASNQGNRR</sequence>
<evidence type="ECO:0000259" key="4">
    <source>
        <dbReference type="Pfam" id="PF00205"/>
    </source>
</evidence>
<dbReference type="InterPro" id="IPR012000">
    <property type="entry name" value="Thiamin_PyroP_enz_cen_dom"/>
</dbReference>
<dbReference type="Gene3D" id="3.40.50.1220">
    <property type="entry name" value="TPP-binding domain"/>
    <property type="match status" value="1"/>
</dbReference>
<dbReference type="InterPro" id="IPR012001">
    <property type="entry name" value="Thiamin_PyroP_enz_TPP-bd_dom"/>
</dbReference>
<dbReference type="InterPro" id="IPR011766">
    <property type="entry name" value="TPP_enzyme_TPP-bd"/>
</dbReference>
<dbReference type="InterPro" id="IPR029035">
    <property type="entry name" value="DHS-like_NAD/FAD-binding_dom"/>
</dbReference>
<keyword evidence="8" id="KW-1185">Reference proteome</keyword>
<feature type="domain" description="Thiamine pyrophosphate enzyme N-terminal TPP-binding" evidence="6">
    <location>
        <begin position="16"/>
        <end position="133"/>
    </location>
</feature>
<dbReference type="GO" id="GO:0009099">
    <property type="term" value="P:L-valine biosynthetic process"/>
    <property type="evidence" value="ECO:0007669"/>
    <property type="project" value="TreeGrafter"/>
</dbReference>
<dbReference type="CDD" id="cd00568">
    <property type="entry name" value="TPP_enzymes"/>
    <property type="match status" value="1"/>
</dbReference>
<dbReference type="RefSeq" id="WP_110373283.1">
    <property type="nucleotide sequence ID" value="NZ_JAHBRY010000002.1"/>
</dbReference>
<dbReference type="OrthoDB" id="4494979at2"/>
<dbReference type="NCBIfam" id="NF006052">
    <property type="entry name" value="PRK08199.1"/>
    <property type="match status" value="1"/>
</dbReference>
<dbReference type="PANTHER" id="PTHR18968:SF120">
    <property type="entry name" value="ACETOLACTATE SYNTHASE LARGE SUBUNIT"/>
    <property type="match status" value="1"/>
</dbReference>
<dbReference type="PROSITE" id="PS00187">
    <property type="entry name" value="TPP_ENZYMES"/>
    <property type="match status" value="1"/>
</dbReference>
<feature type="domain" description="Thiamine pyrophosphate enzyme TPP-binding" evidence="5">
    <location>
        <begin position="400"/>
        <end position="539"/>
    </location>
</feature>
<name>A0A2V3UDU6_9HYPH</name>
<feature type="domain" description="Thiamine pyrophosphate enzyme central" evidence="4">
    <location>
        <begin position="205"/>
        <end position="342"/>
    </location>
</feature>
<evidence type="ECO:0000313" key="7">
    <source>
        <dbReference type="EMBL" id="PXW63107.1"/>
    </source>
</evidence>
<evidence type="ECO:0000256" key="1">
    <source>
        <dbReference type="ARBA" id="ARBA00007812"/>
    </source>
</evidence>
<dbReference type="Gene3D" id="3.40.50.970">
    <property type="match status" value="2"/>
</dbReference>
<evidence type="ECO:0000256" key="3">
    <source>
        <dbReference type="RuleBase" id="RU362132"/>
    </source>
</evidence>